<name>A0AAD5SKL8_9FUNG</name>
<reference evidence="14" key="1">
    <citation type="submission" date="2020-05" db="EMBL/GenBank/DDBJ databases">
        <title>Phylogenomic resolution of chytrid fungi.</title>
        <authorList>
            <person name="Stajich J.E."/>
            <person name="Amses K."/>
            <person name="Simmons R."/>
            <person name="Seto K."/>
            <person name="Myers J."/>
            <person name="Bonds A."/>
            <person name="Quandt C.A."/>
            <person name="Barry K."/>
            <person name="Liu P."/>
            <person name="Grigoriev I."/>
            <person name="Longcore J.E."/>
            <person name="James T.Y."/>
        </authorList>
    </citation>
    <scope>NUCLEOTIDE SEQUENCE</scope>
    <source>
        <strain evidence="14">JEL0318</strain>
    </source>
</reference>
<protein>
    <recommendedName>
        <fullName evidence="13">VLRF1 domain-containing protein</fullName>
    </recommendedName>
</protein>
<feature type="domain" description="VLRF1" evidence="13">
    <location>
        <begin position="175"/>
        <end position="318"/>
    </location>
</feature>
<dbReference type="Pfam" id="PF00023">
    <property type="entry name" value="Ank"/>
    <property type="match status" value="1"/>
</dbReference>
<dbReference type="InterPro" id="IPR036770">
    <property type="entry name" value="Ankyrin_rpt-contain_sf"/>
</dbReference>
<proteinExistence type="inferred from homology"/>
<feature type="compositionally biased region" description="Basic and acidic residues" evidence="12">
    <location>
        <begin position="477"/>
        <end position="486"/>
    </location>
</feature>
<dbReference type="EMBL" id="JADGJD010000003">
    <property type="protein sequence ID" value="KAJ3057457.1"/>
    <property type="molecule type" value="Genomic_DNA"/>
</dbReference>
<evidence type="ECO:0000256" key="5">
    <source>
        <dbReference type="ARBA" id="ARBA00022737"/>
    </source>
</evidence>
<evidence type="ECO:0000259" key="13">
    <source>
        <dbReference type="PROSITE" id="PS52044"/>
    </source>
</evidence>
<keyword evidence="9" id="KW-0175">Coiled coil</keyword>
<dbReference type="GO" id="GO:0016787">
    <property type="term" value="F:hydrolase activity"/>
    <property type="evidence" value="ECO:0007669"/>
    <property type="project" value="UniProtKB-KW"/>
</dbReference>
<feature type="region of interest" description="Disordered" evidence="12">
    <location>
        <begin position="465"/>
        <end position="563"/>
    </location>
</feature>
<feature type="region of interest" description="Disordered" evidence="12">
    <location>
        <begin position="83"/>
        <end position="122"/>
    </location>
</feature>
<dbReference type="PROSITE" id="PS50088">
    <property type="entry name" value="ANK_REPEAT"/>
    <property type="match status" value="1"/>
</dbReference>
<dbReference type="InterPro" id="IPR041175">
    <property type="entry name" value="VLRF1/Vms1"/>
</dbReference>
<feature type="compositionally biased region" description="Basic and acidic residues" evidence="12">
    <location>
        <begin position="541"/>
        <end position="551"/>
    </location>
</feature>
<evidence type="ECO:0000256" key="9">
    <source>
        <dbReference type="ARBA" id="ARBA00023054"/>
    </source>
</evidence>
<evidence type="ECO:0000313" key="15">
    <source>
        <dbReference type="Proteomes" id="UP001212841"/>
    </source>
</evidence>
<feature type="active site" evidence="11">
    <location>
        <position position="220"/>
    </location>
</feature>
<keyword evidence="15" id="KW-1185">Reference proteome</keyword>
<organism evidence="14 15">
    <name type="scientific">Rhizophlyctis rosea</name>
    <dbReference type="NCBI Taxonomy" id="64517"/>
    <lineage>
        <taxon>Eukaryota</taxon>
        <taxon>Fungi</taxon>
        <taxon>Fungi incertae sedis</taxon>
        <taxon>Chytridiomycota</taxon>
        <taxon>Chytridiomycota incertae sedis</taxon>
        <taxon>Chytridiomycetes</taxon>
        <taxon>Rhizophlyctidales</taxon>
        <taxon>Rhizophlyctidaceae</taxon>
        <taxon>Rhizophlyctis</taxon>
    </lineage>
</organism>
<dbReference type="InterPro" id="IPR047139">
    <property type="entry name" value="ANKZ1/VMS1"/>
</dbReference>
<evidence type="ECO:0000256" key="11">
    <source>
        <dbReference type="PROSITE-ProRule" id="PRU01389"/>
    </source>
</evidence>
<dbReference type="Gene3D" id="1.25.40.20">
    <property type="entry name" value="Ankyrin repeat-containing domain"/>
    <property type="match status" value="1"/>
</dbReference>
<keyword evidence="6 11" id="KW-0255">Endonuclease</keyword>
<comment type="similarity">
    <text evidence="2 11">Belongs to the ANKZF1/VMS1 family.</text>
</comment>
<sequence>MAPPQYESYSLFFLPSNFLSDLPATVAAEATVPLPTTTVQDVQPGNATTCSACGGLQFSNTELMRAHYKSDWHRYNVRRRVRSQPPVNESQFDELAEVSSIEASDSEDESGDERQSARAKAQAGSPFVAFRLPGEESKAALVYKQVLYGKKNSDVSEDASQVATALQRLQSKQESNACWTLLMVGAGHFAGAVFDCRTGKAVAHKTFHRYTTRRKQGGAQSSNDQAKGKAKSAGAQIRRYNEQALQQDIRNLLAEWKDYVKQSRLLFVRATGFNRASIFFDTSPVPPTSDERVRSFPFTTRRPTFSELERCFKELSTVRVQEWVAPSEPSRIDSQTTNADTSGLTKGKGAEEPTEAAPPPVDERLTKLSDFAKRGKLDLLKSNIESPPEFDLNSILPDDLGISLLHIAASNGHVDVIGYLLDSGADPCVRGGRKNLTPYEVATTKDARDEFRRFVARAPDRWDFSQSAIPGPLTAEMEAKQKDKEREKKKKQKEKQKAAAKDSPGRVETPPPEPEVLRTAPKRVGLTKLSKTEQEAVGMSAEKRAMLDREKRYRARGRRSLWN</sequence>
<keyword evidence="5" id="KW-0677">Repeat</keyword>
<dbReference type="Pfam" id="PF18826">
    <property type="entry name" value="bVLRF1"/>
    <property type="match status" value="1"/>
</dbReference>
<feature type="region of interest" description="Disordered" evidence="12">
    <location>
        <begin position="326"/>
        <end position="362"/>
    </location>
</feature>
<dbReference type="Proteomes" id="UP001212841">
    <property type="component" value="Unassembled WGS sequence"/>
</dbReference>
<accession>A0AAD5SKL8</accession>
<feature type="region of interest" description="Disordered" evidence="12">
    <location>
        <begin position="210"/>
        <end position="233"/>
    </location>
</feature>
<dbReference type="PANTHER" id="PTHR16036:SF2">
    <property type="entry name" value="TRNA ENDONUCLEASE ANKZF1"/>
    <property type="match status" value="1"/>
</dbReference>
<comment type="subcellular location">
    <subcellularLocation>
        <location evidence="1">Cytoplasm</location>
    </subcellularLocation>
</comment>
<dbReference type="SUPFAM" id="SSF48403">
    <property type="entry name" value="Ankyrin repeat"/>
    <property type="match status" value="1"/>
</dbReference>
<keyword evidence="8 10" id="KW-0040">ANK repeat</keyword>
<dbReference type="AlphaFoldDB" id="A0AAD5SKL8"/>
<evidence type="ECO:0000256" key="1">
    <source>
        <dbReference type="ARBA" id="ARBA00004496"/>
    </source>
</evidence>
<dbReference type="GO" id="GO:0004519">
    <property type="term" value="F:endonuclease activity"/>
    <property type="evidence" value="ECO:0007669"/>
    <property type="project" value="UniProtKB-KW"/>
</dbReference>
<evidence type="ECO:0000313" key="14">
    <source>
        <dbReference type="EMBL" id="KAJ3057457.1"/>
    </source>
</evidence>
<keyword evidence="7 11" id="KW-0378">Hydrolase</keyword>
<evidence type="ECO:0000256" key="12">
    <source>
        <dbReference type="SAM" id="MobiDB-lite"/>
    </source>
</evidence>
<evidence type="ECO:0000256" key="6">
    <source>
        <dbReference type="ARBA" id="ARBA00022759"/>
    </source>
</evidence>
<dbReference type="GO" id="GO:0036503">
    <property type="term" value="P:ERAD pathway"/>
    <property type="evidence" value="ECO:0007669"/>
    <property type="project" value="TreeGrafter"/>
</dbReference>
<dbReference type="PANTHER" id="PTHR16036">
    <property type="entry name" value="ANKYRIN REPEAT AND ZINC FINGER DOMAIN-CONTAINING PROTEIN 1"/>
    <property type="match status" value="1"/>
</dbReference>
<feature type="compositionally biased region" description="Polar residues" evidence="12">
    <location>
        <begin position="332"/>
        <end position="344"/>
    </location>
</feature>
<feature type="repeat" description="ANK" evidence="10">
    <location>
        <begin position="400"/>
        <end position="432"/>
    </location>
</feature>
<comment type="caution">
    <text evidence="14">The sequence shown here is derived from an EMBL/GenBank/DDBJ whole genome shotgun (WGS) entry which is preliminary data.</text>
</comment>
<keyword evidence="3 11" id="KW-0963">Cytoplasm</keyword>
<dbReference type="PROSITE" id="PS50297">
    <property type="entry name" value="ANK_REP_REGION"/>
    <property type="match status" value="1"/>
</dbReference>
<comment type="domain">
    <text evidence="11">The VLRF1 domain mediates binding to the 60S ribosomal subunit.</text>
</comment>
<dbReference type="SMART" id="SM00248">
    <property type="entry name" value="ANK"/>
    <property type="match status" value="1"/>
</dbReference>
<evidence type="ECO:0000256" key="8">
    <source>
        <dbReference type="ARBA" id="ARBA00023043"/>
    </source>
</evidence>
<feature type="compositionally biased region" description="Basic residues" evidence="12">
    <location>
        <begin position="552"/>
        <end position="563"/>
    </location>
</feature>
<gene>
    <name evidence="14" type="ORF">HK097_006385</name>
</gene>
<keyword evidence="4 11" id="KW-0540">Nuclease</keyword>
<evidence type="ECO:0000256" key="4">
    <source>
        <dbReference type="ARBA" id="ARBA00022722"/>
    </source>
</evidence>
<evidence type="ECO:0000256" key="3">
    <source>
        <dbReference type="ARBA" id="ARBA00022490"/>
    </source>
</evidence>
<dbReference type="GO" id="GO:0005737">
    <property type="term" value="C:cytoplasm"/>
    <property type="evidence" value="ECO:0007669"/>
    <property type="project" value="UniProtKB-SubCell"/>
</dbReference>
<evidence type="ECO:0000256" key="7">
    <source>
        <dbReference type="ARBA" id="ARBA00022801"/>
    </source>
</evidence>
<evidence type="ECO:0000256" key="10">
    <source>
        <dbReference type="PROSITE-ProRule" id="PRU00023"/>
    </source>
</evidence>
<feature type="compositionally biased region" description="Basic and acidic residues" evidence="12">
    <location>
        <begin position="495"/>
        <end position="505"/>
    </location>
</feature>
<dbReference type="InterPro" id="IPR002110">
    <property type="entry name" value="Ankyrin_rpt"/>
</dbReference>
<dbReference type="PROSITE" id="PS52044">
    <property type="entry name" value="VLRF1"/>
    <property type="match status" value="1"/>
</dbReference>
<evidence type="ECO:0000256" key="2">
    <source>
        <dbReference type="ARBA" id="ARBA00009262"/>
    </source>
</evidence>